<dbReference type="InterPro" id="IPR036185">
    <property type="entry name" value="DNA_heli_DnaB-like_N_sf"/>
</dbReference>
<dbReference type="Gene3D" id="1.10.860.10">
    <property type="entry name" value="DNAb Helicase, Chain A"/>
    <property type="match status" value="1"/>
</dbReference>
<dbReference type="PANTHER" id="PTHR30153:SF2">
    <property type="entry name" value="REPLICATIVE DNA HELICASE"/>
    <property type="match status" value="1"/>
</dbReference>
<evidence type="ECO:0000256" key="8">
    <source>
        <dbReference type="ARBA" id="ARBA00023125"/>
    </source>
</evidence>
<keyword evidence="8 12" id="KW-0238">DNA-binding</keyword>
<comment type="catalytic activity">
    <reaction evidence="10 12">
        <text>ATP + H2O = ADP + phosphate + H(+)</text>
        <dbReference type="Rhea" id="RHEA:13065"/>
        <dbReference type="ChEBI" id="CHEBI:15377"/>
        <dbReference type="ChEBI" id="CHEBI:15378"/>
        <dbReference type="ChEBI" id="CHEBI:30616"/>
        <dbReference type="ChEBI" id="CHEBI:43474"/>
        <dbReference type="ChEBI" id="CHEBI:456216"/>
        <dbReference type="EC" id="5.6.2.3"/>
    </reaction>
</comment>
<dbReference type="SUPFAM" id="SSF48024">
    <property type="entry name" value="N-terminal domain of DnaB helicase"/>
    <property type="match status" value="1"/>
</dbReference>
<dbReference type="Pfam" id="PF00772">
    <property type="entry name" value="DnaB"/>
    <property type="match status" value="1"/>
</dbReference>
<dbReference type="EMBL" id="NPBJ01000011">
    <property type="protein sequence ID" value="PAE00718.1"/>
    <property type="molecule type" value="Genomic_DNA"/>
</dbReference>
<evidence type="ECO:0000256" key="2">
    <source>
        <dbReference type="ARBA" id="ARBA00022515"/>
    </source>
</evidence>
<dbReference type="PROSITE" id="PS51199">
    <property type="entry name" value="SF4_HELICASE"/>
    <property type="match status" value="1"/>
</dbReference>
<dbReference type="InterPro" id="IPR007693">
    <property type="entry name" value="DNA_helicase_DnaB-like_N"/>
</dbReference>
<dbReference type="CDD" id="cd00984">
    <property type="entry name" value="DnaB_C"/>
    <property type="match status" value="1"/>
</dbReference>
<dbReference type="GO" id="GO:0004386">
    <property type="term" value="F:helicase activity"/>
    <property type="evidence" value="ECO:0007669"/>
    <property type="project" value="UniProtKB-KW"/>
</dbReference>
<evidence type="ECO:0000259" key="13">
    <source>
        <dbReference type="PROSITE" id="PS51199"/>
    </source>
</evidence>
<sequence length="428" mass="48322">MQKFNREAETAVLGSVLQEGYLFKELQVKEQQFYLPEHIRIFKAMEQVDKSGQTVDFVTVATVLTDSIEEVGGVSYLSDLANSVPSTASIKHYERLMLDSYVIRESQKHSLSFYNEPNREGLGDLIKDLQQLDQLGMKKAEKTKNDYLTEIASDMMEANPDMTSGFKTSFDDLDRMTGGLQKQDLIIVAARPSVGKTAFALNIGSGHCSNGGTTHLFSLEMGTKSLLQRLIAAEASVDSQKWRSMQFNEKDYLNALNAIGAISQWDIEIHEKVNTVTEMRAELRKAVKDNPDGNHLAVIDYLQLITPTGKHDRRDLEVGAMTRELKLLAIELDMPIILLSQLSRGVEQRQDKRPMMSDLRESGNIEQDADVIAFLYRDDYYDKQSEKQNIIEIILAKQRNGPTGTVELAFLKEYGRFANLSKIYQEAN</sequence>
<evidence type="ECO:0000256" key="7">
    <source>
        <dbReference type="ARBA" id="ARBA00022840"/>
    </source>
</evidence>
<dbReference type="InterPro" id="IPR016136">
    <property type="entry name" value="DNA_helicase_N/primase_C"/>
</dbReference>
<evidence type="ECO:0000256" key="3">
    <source>
        <dbReference type="ARBA" id="ARBA00022705"/>
    </source>
</evidence>
<keyword evidence="5 12" id="KW-0378">Hydrolase</keyword>
<feature type="domain" description="SF4 helicase" evidence="13">
    <location>
        <begin position="159"/>
        <end position="424"/>
    </location>
</feature>
<dbReference type="Pfam" id="PF03796">
    <property type="entry name" value="DnaB_C"/>
    <property type="match status" value="1"/>
</dbReference>
<evidence type="ECO:0000256" key="4">
    <source>
        <dbReference type="ARBA" id="ARBA00022741"/>
    </source>
</evidence>
<dbReference type="NCBIfam" id="TIGR00665">
    <property type="entry name" value="DnaB"/>
    <property type="match status" value="1"/>
</dbReference>
<dbReference type="PANTHER" id="PTHR30153">
    <property type="entry name" value="REPLICATIVE DNA HELICASE DNAB"/>
    <property type="match status" value="1"/>
</dbReference>
<keyword evidence="2 12" id="KW-0639">Primosome</keyword>
<keyword evidence="15" id="KW-1185">Reference proteome</keyword>
<keyword evidence="9" id="KW-0413">Isomerase</keyword>
<evidence type="ECO:0000256" key="5">
    <source>
        <dbReference type="ARBA" id="ARBA00022801"/>
    </source>
</evidence>
<dbReference type="EC" id="5.6.2.3" evidence="11 12"/>
<evidence type="ECO:0000256" key="12">
    <source>
        <dbReference type="RuleBase" id="RU362085"/>
    </source>
</evidence>
<dbReference type="InterPro" id="IPR007694">
    <property type="entry name" value="DNA_helicase_DnaB-like_C"/>
</dbReference>
<keyword evidence="6 12" id="KW-0347">Helicase</keyword>
<evidence type="ECO:0000256" key="11">
    <source>
        <dbReference type="NCBIfam" id="TIGR00665"/>
    </source>
</evidence>
<proteinExistence type="inferred from homology"/>
<organism evidence="14 15">
    <name type="scientific">Terribacillus saccharophilus</name>
    <dbReference type="NCBI Taxonomy" id="361277"/>
    <lineage>
        <taxon>Bacteria</taxon>
        <taxon>Bacillati</taxon>
        <taxon>Bacillota</taxon>
        <taxon>Bacilli</taxon>
        <taxon>Bacillales</taxon>
        <taxon>Bacillaceae</taxon>
        <taxon>Terribacillus</taxon>
    </lineage>
</organism>
<dbReference type="InterPro" id="IPR007692">
    <property type="entry name" value="DNA_helicase_DnaB"/>
</dbReference>
<protein>
    <recommendedName>
        <fullName evidence="11 12">Replicative DNA helicase</fullName>
        <ecNumber evidence="11 12">5.6.2.3</ecNumber>
    </recommendedName>
</protein>
<keyword evidence="4 12" id="KW-0547">Nucleotide-binding</keyword>
<comment type="similarity">
    <text evidence="1 12">Belongs to the helicase family. DnaB subfamily.</text>
</comment>
<dbReference type="Proteomes" id="UP000216852">
    <property type="component" value="Unassembled WGS sequence"/>
</dbReference>
<dbReference type="InterPro" id="IPR027417">
    <property type="entry name" value="P-loop_NTPase"/>
</dbReference>
<evidence type="ECO:0000313" key="14">
    <source>
        <dbReference type="EMBL" id="PAE00718.1"/>
    </source>
</evidence>
<dbReference type="RefSeq" id="WP_095220230.1">
    <property type="nucleotide sequence ID" value="NZ_NPBJ01000011.1"/>
</dbReference>
<evidence type="ECO:0000256" key="6">
    <source>
        <dbReference type="ARBA" id="ARBA00022806"/>
    </source>
</evidence>
<keyword evidence="7 12" id="KW-0067">ATP-binding</keyword>
<comment type="caution">
    <text evidence="14">The sequence shown here is derived from an EMBL/GenBank/DDBJ whole genome shotgun (WGS) entry which is preliminary data.</text>
</comment>
<evidence type="ECO:0000256" key="9">
    <source>
        <dbReference type="ARBA" id="ARBA00023235"/>
    </source>
</evidence>
<evidence type="ECO:0000256" key="10">
    <source>
        <dbReference type="ARBA" id="ARBA00048954"/>
    </source>
</evidence>
<dbReference type="SUPFAM" id="SSF52540">
    <property type="entry name" value="P-loop containing nucleoside triphosphate hydrolases"/>
    <property type="match status" value="1"/>
</dbReference>
<name>A0ABX4H0Q7_9BACI</name>
<evidence type="ECO:0000256" key="1">
    <source>
        <dbReference type="ARBA" id="ARBA00008428"/>
    </source>
</evidence>
<keyword evidence="3 12" id="KW-0235">DNA replication</keyword>
<dbReference type="Gene3D" id="3.40.50.300">
    <property type="entry name" value="P-loop containing nucleotide triphosphate hydrolases"/>
    <property type="match status" value="1"/>
</dbReference>
<accession>A0ABX4H0Q7</accession>
<reference evidence="14 15" key="1">
    <citation type="submission" date="2017-07" db="EMBL/GenBank/DDBJ databases">
        <title>Isolation and whole genome analysis of endospore-forming bacteria from heroin.</title>
        <authorList>
            <person name="Kalinowski J."/>
            <person name="Ahrens B."/>
            <person name="Al-Dilaimi A."/>
            <person name="Winkler A."/>
            <person name="Wibberg D."/>
            <person name="Schleenbecker U."/>
            <person name="Ruckert C."/>
            <person name="Wolfel R."/>
            <person name="Grass G."/>
        </authorList>
    </citation>
    <scope>NUCLEOTIDE SEQUENCE [LARGE SCALE GENOMIC DNA]</scope>
    <source>
        <strain evidence="14 15">7517-1</strain>
    </source>
</reference>
<gene>
    <name evidence="14" type="primary">dnaB</name>
    <name evidence="14" type="ORF">CHH48_05665</name>
</gene>
<comment type="function">
    <text evidence="12">The main replicative DNA helicase, it participates in initiation and elongation during chromosome replication. Travels ahead of the DNA replisome, separating dsDNA into templates for DNA synthesis. A processive ATP-dependent 5'-3' DNA helicase it has DNA-dependent ATPase activity.</text>
</comment>
<evidence type="ECO:0000313" key="15">
    <source>
        <dbReference type="Proteomes" id="UP000216852"/>
    </source>
</evidence>